<dbReference type="Proteomes" id="UP000799429">
    <property type="component" value="Unassembled WGS sequence"/>
</dbReference>
<evidence type="ECO:0000256" key="1">
    <source>
        <dbReference type="SAM" id="MobiDB-lite"/>
    </source>
</evidence>
<reference evidence="2" key="1">
    <citation type="journal article" date="2020" name="Stud. Mycol.">
        <title>101 Dothideomycetes genomes: a test case for predicting lifestyles and emergence of pathogens.</title>
        <authorList>
            <person name="Haridas S."/>
            <person name="Albert R."/>
            <person name="Binder M."/>
            <person name="Bloem J."/>
            <person name="Labutti K."/>
            <person name="Salamov A."/>
            <person name="Andreopoulos B."/>
            <person name="Baker S."/>
            <person name="Barry K."/>
            <person name="Bills G."/>
            <person name="Bluhm B."/>
            <person name="Cannon C."/>
            <person name="Castanera R."/>
            <person name="Culley D."/>
            <person name="Daum C."/>
            <person name="Ezra D."/>
            <person name="Gonzalez J."/>
            <person name="Henrissat B."/>
            <person name="Kuo A."/>
            <person name="Liang C."/>
            <person name="Lipzen A."/>
            <person name="Lutzoni F."/>
            <person name="Magnuson J."/>
            <person name="Mondo S."/>
            <person name="Nolan M."/>
            <person name="Ohm R."/>
            <person name="Pangilinan J."/>
            <person name="Park H.-J."/>
            <person name="Ramirez L."/>
            <person name="Alfaro M."/>
            <person name="Sun H."/>
            <person name="Tritt A."/>
            <person name="Yoshinaga Y."/>
            <person name="Zwiers L.-H."/>
            <person name="Turgeon B."/>
            <person name="Goodwin S."/>
            <person name="Spatafora J."/>
            <person name="Crous P."/>
            <person name="Grigoriev I."/>
        </authorList>
    </citation>
    <scope>NUCLEOTIDE SEQUENCE</scope>
    <source>
        <strain evidence="2">CBS 101060</strain>
    </source>
</reference>
<organism evidence="2 3">
    <name type="scientific">Patellaria atrata CBS 101060</name>
    <dbReference type="NCBI Taxonomy" id="1346257"/>
    <lineage>
        <taxon>Eukaryota</taxon>
        <taxon>Fungi</taxon>
        <taxon>Dikarya</taxon>
        <taxon>Ascomycota</taxon>
        <taxon>Pezizomycotina</taxon>
        <taxon>Dothideomycetes</taxon>
        <taxon>Dothideomycetes incertae sedis</taxon>
        <taxon>Patellariales</taxon>
        <taxon>Patellariaceae</taxon>
        <taxon>Patellaria</taxon>
    </lineage>
</organism>
<feature type="compositionally biased region" description="Polar residues" evidence="1">
    <location>
        <begin position="55"/>
        <end position="65"/>
    </location>
</feature>
<sequence length="289" mass="31666">MPTPYGRPFSHGSSGHRRHPRAGRSSHKSALPFPYGGSTTGSGPSSASNTGPGNQNSNSNTSVQAPAQDIPKEPPPDYTENASEPTQTQDGGFGSGHRIPRGLDQGVGGYDNSNYGVPDDSHLGYNQNRTQGFGNIHGIGHGLEQGAGYNLGHGLNHGFNHDLGFHQGFAQPPAVALTHAATLRLMPPRLCRFCAGPPNLRGHFCVDNPYLNCTFDPRFTGRVFAREFVPGMRDFVGLDQDFENLVDEESLLDFSGSDDETYRELFGFDTPLDRAIRRQGLRRRYRRRW</sequence>
<evidence type="ECO:0000313" key="2">
    <source>
        <dbReference type="EMBL" id="KAF2837950.1"/>
    </source>
</evidence>
<protein>
    <submittedName>
        <fullName evidence="2">Uncharacterized protein</fullName>
    </submittedName>
</protein>
<keyword evidence="3" id="KW-1185">Reference proteome</keyword>
<name>A0A9P4SA18_9PEZI</name>
<feature type="compositionally biased region" description="Basic residues" evidence="1">
    <location>
        <begin position="14"/>
        <end position="27"/>
    </location>
</feature>
<evidence type="ECO:0000313" key="3">
    <source>
        <dbReference type="Proteomes" id="UP000799429"/>
    </source>
</evidence>
<dbReference type="AlphaFoldDB" id="A0A9P4SA18"/>
<gene>
    <name evidence="2" type="ORF">M501DRAFT_1058819</name>
</gene>
<feature type="compositionally biased region" description="Polar residues" evidence="1">
    <location>
        <begin position="80"/>
        <end position="90"/>
    </location>
</feature>
<proteinExistence type="predicted"/>
<comment type="caution">
    <text evidence="2">The sequence shown here is derived from an EMBL/GenBank/DDBJ whole genome shotgun (WGS) entry which is preliminary data.</text>
</comment>
<feature type="compositionally biased region" description="Low complexity" evidence="1">
    <location>
        <begin position="41"/>
        <end position="54"/>
    </location>
</feature>
<accession>A0A9P4SA18</accession>
<dbReference type="EMBL" id="MU006098">
    <property type="protein sequence ID" value="KAF2837950.1"/>
    <property type="molecule type" value="Genomic_DNA"/>
</dbReference>
<feature type="region of interest" description="Disordered" evidence="1">
    <location>
        <begin position="1"/>
        <end position="128"/>
    </location>
</feature>